<name>A0A0A9EE18_ARUDO</name>
<reference evidence="1" key="1">
    <citation type="submission" date="2014-09" db="EMBL/GenBank/DDBJ databases">
        <authorList>
            <person name="Magalhaes I.L.F."/>
            <person name="Oliveira U."/>
            <person name="Santos F.R."/>
            <person name="Vidigal T.H.D.A."/>
            <person name="Brescovit A.D."/>
            <person name="Santos A.J."/>
        </authorList>
    </citation>
    <scope>NUCLEOTIDE SEQUENCE</scope>
    <source>
        <tissue evidence="1">Shoot tissue taken approximately 20 cm above the soil surface</tissue>
    </source>
</reference>
<evidence type="ECO:0000313" key="1">
    <source>
        <dbReference type="EMBL" id="JAD98316.1"/>
    </source>
</evidence>
<sequence length="36" mass="4077">MRAYSSSKRKGIKNSQLVWPCAVPIDSLCTTNTEYK</sequence>
<reference evidence="1" key="2">
    <citation type="journal article" date="2015" name="Data Brief">
        <title>Shoot transcriptome of the giant reed, Arundo donax.</title>
        <authorList>
            <person name="Barrero R.A."/>
            <person name="Guerrero F.D."/>
            <person name="Moolhuijzen P."/>
            <person name="Goolsby J.A."/>
            <person name="Tidwell J."/>
            <person name="Bellgard S.E."/>
            <person name="Bellgard M.I."/>
        </authorList>
    </citation>
    <scope>NUCLEOTIDE SEQUENCE</scope>
    <source>
        <tissue evidence="1">Shoot tissue taken approximately 20 cm above the soil surface</tissue>
    </source>
</reference>
<proteinExistence type="predicted"/>
<dbReference type="EMBL" id="GBRH01199579">
    <property type="protein sequence ID" value="JAD98316.1"/>
    <property type="molecule type" value="Transcribed_RNA"/>
</dbReference>
<accession>A0A0A9EE18</accession>
<dbReference type="AlphaFoldDB" id="A0A0A9EE18"/>
<organism evidence="1">
    <name type="scientific">Arundo donax</name>
    <name type="common">Giant reed</name>
    <name type="synonym">Donax arundinaceus</name>
    <dbReference type="NCBI Taxonomy" id="35708"/>
    <lineage>
        <taxon>Eukaryota</taxon>
        <taxon>Viridiplantae</taxon>
        <taxon>Streptophyta</taxon>
        <taxon>Embryophyta</taxon>
        <taxon>Tracheophyta</taxon>
        <taxon>Spermatophyta</taxon>
        <taxon>Magnoliopsida</taxon>
        <taxon>Liliopsida</taxon>
        <taxon>Poales</taxon>
        <taxon>Poaceae</taxon>
        <taxon>PACMAD clade</taxon>
        <taxon>Arundinoideae</taxon>
        <taxon>Arundineae</taxon>
        <taxon>Arundo</taxon>
    </lineage>
</organism>
<protein>
    <submittedName>
        <fullName evidence="1">Uncharacterized protein</fullName>
    </submittedName>
</protein>